<dbReference type="HOGENOM" id="CLU_054097_0_0_1"/>
<dbReference type="GeneID" id="4320081"/>
<feature type="compositionally biased region" description="Basic residues" evidence="1">
    <location>
        <begin position="319"/>
        <end position="331"/>
    </location>
</feature>
<name>Q0CNN8_ASPTN</name>
<organism evidence="2 3">
    <name type="scientific">Aspergillus terreus (strain NIH 2624 / FGSC A1156)</name>
    <dbReference type="NCBI Taxonomy" id="341663"/>
    <lineage>
        <taxon>Eukaryota</taxon>
        <taxon>Fungi</taxon>
        <taxon>Dikarya</taxon>
        <taxon>Ascomycota</taxon>
        <taxon>Pezizomycotina</taxon>
        <taxon>Eurotiomycetes</taxon>
        <taxon>Eurotiomycetidae</taxon>
        <taxon>Eurotiales</taxon>
        <taxon>Aspergillaceae</taxon>
        <taxon>Aspergillus</taxon>
        <taxon>Aspergillus subgen. Circumdati</taxon>
    </lineage>
</organism>
<feature type="region of interest" description="Disordered" evidence="1">
    <location>
        <begin position="1"/>
        <end position="33"/>
    </location>
</feature>
<feature type="region of interest" description="Disordered" evidence="1">
    <location>
        <begin position="67"/>
        <end position="94"/>
    </location>
</feature>
<protein>
    <submittedName>
        <fullName evidence="2">Uncharacterized protein</fullName>
    </submittedName>
</protein>
<feature type="compositionally biased region" description="Basic and acidic residues" evidence="1">
    <location>
        <begin position="85"/>
        <end position="94"/>
    </location>
</feature>
<dbReference type="Proteomes" id="UP000007963">
    <property type="component" value="Unassembled WGS sequence"/>
</dbReference>
<dbReference type="eggNOG" id="ENOG502SPXG">
    <property type="taxonomic scope" value="Eukaryota"/>
</dbReference>
<proteinExistence type="predicted"/>
<dbReference type="AlphaFoldDB" id="Q0CNN8"/>
<sequence length="376" mass="42209">MPKRASSDSAGPAKKAKTGSSTKRNQRWSSVSASANVAAVYKELVEKDPAHAYSYICLCRSIIDDHQDDDEEDDEEDDEDEDSNEQDRPADAGKKVRCDNGKTCLCRKPADEHPGHRWVISKAGWQKYVGARIMCNLREPELFDMYTFNDHAGYGVLEVVQNLLLDYDEMKPSWRDQWAVCEAMVQLCMGSSMTPMTMIDDAQCVYDTHSLICRMFLNMLVTLDNASLLKPNPKVQSLPAVMAQYIQLSTGWEKDGFMGEDDHLATRFAGYVRAYAAKHGIQLPLTDKELAKAEEVQLPPQVNVRDPWLWSGTLQKYSGKHAKSHSPRQKGRIGGDSLDLTTWSSAERKAHSFEKKDPLGKEIMDAIKKGEVLQVG</sequence>
<feature type="compositionally biased region" description="Acidic residues" evidence="1">
    <location>
        <begin position="67"/>
        <end position="84"/>
    </location>
</feature>
<feature type="region of interest" description="Disordered" evidence="1">
    <location>
        <begin position="319"/>
        <end position="338"/>
    </location>
</feature>
<dbReference type="OrthoDB" id="10037289at2759"/>
<reference evidence="3" key="1">
    <citation type="submission" date="2005-09" db="EMBL/GenBank/DDBJ databases">
        <title>Annotation of the Aspergillus terreus NIH2624 genome.</title>
        <authorList>
            <person name="Birren B.W."/>
            <person name="Lander E.S."/>
            <person name="Galagan J.E."/>
            <person name="Nusbaum C."/>
            <person name="Devon K."/>
            <person name="Henn M."/>
            <person name="Ma L.-J."/>
            <person name="Jaffe D.B."/>
            <person name="Butler J."/>
            <person name="Alvarez P."/>
            <person name="Gnerre S."/>
            <person name="Grabherr M."/>
            <person name="Kleber M."/>
            <person name="Mauceli E.W."/>
            <person name="Brockman W."/>
            <person name="Rounsley S."/>
            <person name="Young S.K."/>
            <person name="LaButti K."/>
            <person name="Pushparaj V."/>
            <person name="DeCaprio D."/>
            <person name="Crawford M."/>
            <person name="Koehrsen M."/>
            <person name="Engels R."/>
            <person name="Montgomery P."/>
            <person name="Pearson M."/>
            <person name="Howarth C."/>
            <person name="Larson L."/>
            <person name="Luoma S."/>
            <person name="White J."/>
            <person name="Alvarado L."/>
            <person name="Kodira C.D."/>
            <person name="Zeng Q."/>
            <person name="Oleary S."/>
            <person name="Yandava C."/>
            <person name="Denning D.W."/>
            <person name="Nierman W.C."/>
            <person name="Milne T."/>
            <person name="Madden K."/>
        </authorList>
    </citation>
    <scope>NUCLEOTIDE SEQUENCE [LARGE SCALE GENOMIC DNA]</scope>
    <source>
        <strain evidence="3">NIH 2624 / FGSC A1156</strain>
    </source>
</reference>
<evidence type="ECO:0000313" key="3">
    <source>
        <dbReference type="Proteomes" id="UP000007963"/>
    </source>
</evidence>
<gene>
    <name evidence="2" type="ORF">ATEG_04696</name>
</gene>
<evidence type="ECO:0000256" key="1">
    <source>
        <dbReference type="SAM" id="MobiDB-lite"/>
    </source>
</evidence>
<accession>Q0CNN8</accession>
<dbReference type="RefSeq" id="XP_001213874.1">
    <property type="nucleotide sequence ID" value="XM_001213874.1"/>
</dbReference>
<dbReference type="VEuPathDB" id="FungiDB:ATEG_04696"/>
<evidence type="ECO:0000313" key="2">
    <source>
        <dbReference type="EMBL" id="EAU35143.1"/>
    </source>
</evidence>
<dbReference type="EMBL" id="CH476599">
    <property type="protein sequence ID" value="EAU35143.1"/>
    <property type="molecule type" value="Genomic_DNA"/>
</dbReference>
<dbReference type="OMA" id="DPDNFGM"/>